<dbReference type="Proteomes" id="UP000196655">
    <property type="component" value="Unassembled WGS sequence"/>
</dbReference>
<dbReference type="InterPro" id="IPR004360">
    <property type="entry name" value="Glyas_Fos-R_dOase_dom"/>
</dbReference>
<dbReference type="InterPro" id="IPR029068">
    <property type="entry name" value="Glyas_Bleomycin-R_OHBP_Dase"/>
</dbReference>
<evidence type="ECO:0000313" key="3">
    <source>
        <dbReference type="Proteomes" id="UP000196655"/>
    </source>
</evidence>
<accession>A0A211ZU08</accession>
<dbReference type="PANTHER" id="PTHR34109:SF1">
    <property type="entry name" value="VOC DOMAIN-CONTAINING PROTEIN"/>
    <property type="match status" value="1"/>
</dbReference>
<evidence type="ECO:0000313" key="2">
    <source>
        <dbReference type="EMBL" id="OWJ68772.1"/>
    </source>
</evidence>
<dbReference type="PANTHER" id="PTHR34109">
    <property type="entry name" value="BNAUNNG04460D PROTEIN-RELATED"/>
    <property type="match status" value="1"/>
</dbReference>
<dbReference type="Pfam" id="PF00903">
    <property type="entry name" value="Glyoxalase"/>
    <property type="match status" value="1"/>
</dbReference>
<dbReference type="OrthoDB" id="9795306at2"/>
<dbReference type="Gene3D" id="3.30.720.110">
    <property type="match status" value="1"/>
</dbReference>
<reference evidence="3" key="1">
    <citation type="submission" date="2017-05" db="EMBL/GenBank/DDBJ databases">
        <authorList>
            <person name="Macchi M."/>
            <person name="Festa S."/>
            <person name="Coppotelli B.M."/>
            <person name="Morelli I.S."/>
        </authorList>
    </citation>
    <scope>NUCLEOTIDE SEQUENCE [LARGE SCALE GENOMIC DNA]</scope>
    <source>
        <strain evidence="3">I</strain>
    </source>
</reference>
<dbReference type="CDD" id="cd07246">
    <property type="entry name" value="VOC_like"/>
    <property type="match status" value="1"/>
</dbReference>
<keyword evidence="3" id="KW-1185">Reference proteome</keyword>
<proteinExistence type="predicted"/>
<dbReference type="Gene3D" id="3.30.720.120">
    <property type="match status" value="1"/>
</dbReference>
<name>A0A211ZU08_9PROT</name>
<organism evidence="2 3">
    <name type="scientific">Inquilinus limosus</name>
    <dbReference type="NCBI Taxonomy" id="171674"/>
    <lineage>
        <taxon>Bacteria</taxon>
        <taxon>Pseudomonadati</taxon>
        <taxon>Pseudomonadota</taxon>
        <taxon>Alphaproteobacteria</taxon>
        <taxon>Rhodospirillales</taxon>
        <taxon>Rhodospirillaceae</taxon>
        <taxon>Inquilinus</taxon>
    </lineage>
</organism>
<feature type="domain" description="VOC" evidence="1">
    <location>
        <begin position="11"/>
        <end position="136"/>
    </location>
</feature>
<dbReference type="PROSITE" id="PS51819">
    <property type="entry name" value="VOC"/>
    <property type="match status" value="1"/>
</dbReference>
<comment type="caution">
    <text evidence="2">The sequence shown here is derived from an EMBL/GenBank/DDBJ whole genome shotgun (WGS) entry which is preliminary data.</text>
</comment>
<protein>
    <submittedName>
        <fullName evidence="2">Glyoxalase</fullName>
    </submittedName>
</protein>
<evidence type="ECO:0000259" key="1">
    <source>
        <dbReference type="PROSITE" id="PS51819"/>
    </source>
</evidence>
<dbReference type="RefSeq" id="WP_088149562.1">
    <property type="nucleotide sequence ID" value="NZ_NHON01000003.1"/>
</dbReference>
<sequence>MTAQVKPIPDGYPTITPYLIVRGAAAAIDFYRTAFGAVERLRMDAPGGAVGHAELLIGDGLVMLADEMPEMGWSSPAAMGGTPVSLHLYVEDVDAVVERALAAGATLSRPVADQFYGDRLGTVVDPFGHVWSVSTHIEDVTPEEMRRRAEALFGGKA</sequence>
<dbReference type="SUPFAM" id="SSF54593">
    <property type="entry name" value="Glyoxalase/Bleomycin resistance protein/Dihydroxybiphenyl dioxygenase"/>
    <property type="match status" value="1"/>
</dbReference>
<dbReference type="AlphaFoldDB" id="A0A211ZU08"/>
<gene>
    <name evidence="2" type="ORF">BWR60_03220</name>
</gene>
<dbReference type="EMBL" id="NHON01000003">
    <property type="protein sequence ID" value="OWJ68772.1"/>
    <property type="molecule type" value="Genomic_DNA"/>
</dbReference>
<dbReference type="InterPro" id="IPR037523">
    <property type="entry name" value="VOC_core"/>
</dbReference>